<evidence type="ECO:0000313" key="3">
    <source>
        <dbReference type="EMBL" id="PJJ40596.1"/>
    </source>
</evidence>
<accession>A0A2M9A4E1</accession>
<reference evidence="3 4" key="1">
    <citation type="submission" date="2017-11" db="EMBL/GenBank/DDBJ databases">
        <title>Animal gut microbial communities from fecal samples from Wisconsin, USA.</title>
        <authorList>
            <person name="Neumann A."/>
        </authorList>
    </citation>
    <scope>NUCLEOTIDE SEQUENCE [LARGE SCALE GENOMIC DNA]</scope>
    <source>
        <strain evidence="3 4">UWS3</strain>
    </source>
</reference>
<proteinExistence type="predicted"/>
<evidence type="ECO:0000256" key="1">
    <source>
        <dbReference type="SAM" id="MobiDB-lite"/>
    </source>
</evidence>
<keyword evidence="2" id="KW-0732">Signal</keyword>
<protein>
    <recommendedName>
        <fullName evidence="5">Carboxypeptidase regulatory-like domain-containing protein</fullName>
    </recommendedName>
</protein>
<evidence type="ECO:0008006" key="5">
    <source>
        <dbReference type="Google" id="ProtNLM"/>
    </source>
</evidence>
<feature type="chain" id="PRO_5014689543" description="Carboxypeptidase regulatory-like domain-containing protein" evidence="2">
    <location>
        <begin position="26"/>
        <end position="420"/>
    </location>
</feature>
<dbReference type="AlphaFoldDB" id="A0A2M9A4E1"/>
<feature type="signal peptide" evidence="2">
    <location>
        <begin position="1"/>
        <end position="25"/>
    </location>
</feature>
<dbReference type="GO" id="GO:0030246">
    <property type="term" value="F:carbohydrate binding"/>
    <property type="evidence" value="ECO:0007669"/>
    <property type="project" value="InterPro"/>
</dbReference>
<dbReference type="SUPFAM" id="SSF49452">
    <property type="entry name" value="Starch-binding domain-like"/>
    <property type="match status" value="1"/>
</dbReference>
<evidence type="ECO:0000256" key="2">
    <source>
        <dbReference type="SAM" id="SignalP"/>
    </source>
</evidence>
<dbReference type="OrthoDB" id="9812876at2"/>
<dbReference type="RefSeq" id="WP_100424665.1">
    <property type="nucleotide sequence ID" value="NZ_PGEX01000001.1"/>
</dbReference>
<evidence type="ECO:0000313" key="4">
    <source>
        <dbReference type="Proteomes" id="UP000231134"/>
    </source>
</evidence>
<dbReference type="InterPro" id="IPR008979">
    <property type="entry name" value="Galactose-bd-like_sf"/>
</dbReference>
<feature type="region of interest" description="Disordered" evidence="1">
    <location>
        <begin position="204"/>
        <end position="236"/>
    </location>
</feature>
<dbReference type="EMBL" id="PGEX01000001">
    <property type="protein sequence ID" value="PJJ40596.1"/>
    <property type="molecule type" value="Genomic_DNA"/>
</dbReference>
<dbReference type="InterPro" id="IPR013784">
    <property type="entry name" value="Carb-bd-like_fold"/>
</dbReference>
<sequence>MRASKWFLTAAIPLLGLWGCDSSQAKGPGSETTNGIVATVISDGMVASYAGVTLHKADFISNDTTGTVVVPNYETDSLGGFTLEDLDTGKYRLSIALGGKLHSEEISYSGNTLDLGEITLEAPGTVSGTFADGNGETLTSWIGVYGLDILVRTDSEGNFTLSGLPAGELKIFALSEDRKSVVADTNLTVKTSKTCSWIHTDLADRSSSSAEDPGSSSSPEESKSSSSAESSSSSELSSSSSKEFVSMVFEDFEDSVSFAAKNWYFSADTAAQINYPTLLSNYWDAVVDNSDRNGHVFSGYFSTEPGGYVIFGTRISTEGIDMSDLDSVTFYAKGSGNLRFALERWESTSSDNLKAWTKDLPLTSSWTRFSVSPTDFQLPEDDTLSTGWESVKKTVTRVHFFATSGQEISLDDITVYGLTF</sequence>
<keyword evidence="4" id="KW-1185">Reference proteome</keyword>
<dbReference type="Proteomes" id="UP000231134">
    <property type="component" value="Unassembled WGS sequence"/>
</dbReference>
<feature type="compositionally biased region" description="Low complexity" evidence="1">
    <location>
        <begin position="206"/>
        <end position="236"/>
    </location>
</feature>
<gene>
    <name evidence="3" type="ORF">BGX16_0527</name>
</gene>
<dbReference type="SUPFAM" id="SSF49785">
    <property type="entry name" value="Galactose-binding domain-like"/>
    <property type="match status" value="1"/>
</dbReference>
<organism evidence="3 4">
    <name type="scientific">Hallerella succinigenes</name>
    <dbReference type="NCBI Taxonomy" id="1896222"/>
    <lineage>
        <taxon>Bacteria</taxon>
        <taxon>Pseudomonadati</taxon>
        <taxon>Fibrobacterota</taxon>
        <taxon>Fibrobacteria</taxon>
        <taxon>Fibrobacterales</taxon>
        <taxon>Fibrobacteraceae</taxon>
        <taxon>Hallerella</taxon>
    </lineage>
</organism>
<comment type="caution">
    <text evidence="3">The sequence shown here is derived from an EMBL/GenBank/DDBJ whole genome shotgun (WGS) entry which is preliminary data.</text>
</comment>
<name>A0A2M9A4E1_9BACT</name>